<reference evidence="2" key="1">
    <citation type="journal article" date="2008" name="Insect Biochem. Mol. Biol.">
        <title>Comparative sialomics between hard and soft ticks: implications for the evolution of blood-feeding behavior.</title>
        <authorList>
            <person name="Mans B.J."/>
            <person name="Andersen J.F."/>
            <person name="Francischetti I.M."/>
            <person name="Valenzuela J.G."/>
            <person name="Schwan T.G."/>
            <person name="Pham V.M."/>
            <person name="Garfield M.K."/>
            <person name="Hammer C.H."/>
            <person name="Ribeiro J.M."/>
        </authorList>
    </citation>
    <scope>NUCLEOTIDE SEQUENCE</scope>
    <source>
        <strain evidence="2">AM-47</strain>
        <tissue evidence="2">Adult salivary gland</tissue>
    </source>
</reference>
<keyword evidence="1" id="KW-0732">Signal</keyword>
<dbReference type="Gene3D" id="2.40.128.20">
    <property type="match status" value="1"/>
</dbReference>
<dbReference type="Pfam" id="PF02098">
    <property type="entry name" value="His_binding"/>
    <property type="match status" value="1"/>
</dbReference>
<evidence type="ECO:0000313" key="2">
    <source>
        <dbReference type="EMBL" id="ABI52661.1"/>
    </source>
</evidence>
<proteinExistence type="evidence at transcript level"/>
<dbReference type="InterPro" id="IPR002970">
    <property type="entry name" value="Tick_his-bd"/>
</dbReference>
<organism evidence="2">
    <name type="scientific">Argas monolakensis</name>
    <name type="common">Mono lake bird tick</name>
    <dbReference type="NCBI Taxonomy" id="34602"/>
    <lineage>
        <taxon>Eukaryota</taxon>
        <taxon>Metazoa</taxon>
        <taxon>Ecdysozoa</taxon>
        <taxon>Arthropoda</taxon>
        <taxon>Chelicerata</taxon>
        <taxon>Arachnida</taxon>
        <taxon>Acari</taxon>
        <taxon>Parasitiformes</taxon>
        <taxon>Ixodida</taxon>
        <taxon>Ixodoidea</taxon>
        <taxon>Argasidae</taxon>
        <taxon>Argasinae</taxon>
        <taxon>Argas</taxon>
    </lineage>
</organism>
<protein>
    <submittedName>
        <fullName evidence="2">Lipocalin</fullName>
    </submittedName>
</protein>
<feature type="signal peptide" evidence="1">
    <location>
        <begin position="1"/>
        <end position="19"/>
    </location>
</feature>
<dbReference type="SUPFAM" id="SSF50814">
    <property type="entry name" value="Lipocalins"/>
    <property type="match status" value="1"/>
</dbReference>
<feature type="chain" id="PRO_5004167732" evidence="1">
    <location>
        <begin position="20"/>
        <end position="203"/>
    </location>
</feature>
<dbReference type="AlphaFoldDB" id="Q09JV2"/>
<name>Q09JV2_ARGMO</name>
<dbReference type="EMBL" id="DQ886744">
    <property type="protein sequence ID" value="ABI52661.1"/>
    <property type="molecule type" value="mRNA"/>
</dbReference>
<dbReference type="GO" id="GO:0043176">
    <property type="term" value="F:amine binding"/>
    <property type="evidence" value="ECO:0007669"/>
    <property type="project" value="InterPro"/>
</dbReference>
<evidence type="ECO:0000256" key="1">
    <source>
        <dbReference type="SAM" id="SignalP"/>
    </source>
</evidence>
<dbReference type="InterPro" id="IPR012674">
    <property type="entry name" value="Calycin"/>
</dbReference>
<dbReference type="GO" id="GO:0030682">
    <property type="term" value="P:symbiont-mediated perturbation of host defenses"/>
    <property type="evidence" value="ECO:0007669"/>
    <property type="project" value="InterPro"/>
</dbReference>
<accession>Q09JV2</accession>
<sequence length="203" mass="23484">MFLLLVFASVHFTCGYAAGSSPVRYKPTSVRDFKSYLEGKEGLKQYQDGWKFLTTGKEMYLYQRSFQEDPKYGNKCKCVKSKHLTVKEEAQTVAADLSFLHENLTSVHFTVYFSVNKTGKESRVIYASYEPEKPGFPFPVAFADYESCAVVRVPHRDKGKNQACELWVYKDHVKRVKSCCFFIFDLLCGPNKYKVYDEEKCKE</sequence>